<evidence type="ECO:0000256" key="2">
    <source>
        <dbReference type="SAM" id="MobiDB-lite"/>
    </source>
</evidence>
<feature type="region of interest" description="Disordered" evidence="2">
    <location>
        <begin position="612"/>
        <end position="675"/>
    </location>
</feature>
<feature type="compositionally biased region" description="Acidic residues" evidence="2">
    <location>
        <begin position="796"/>
        <end position="807"/>
    </location>
</feature>
<dbReference type="Proteomes" id="UP000518887">
    <property type="component" value="Unassembled WGS sequence"/>
</dbReference>
<dbReference type="InterPro" id="IPR011990">
    <property type="entry name" value="TPR-like_helical_dom_sf"/>
</dbReference>
<feature type="repeat" description="TPR" evidence="1">
    <location>
        <begin position="246"/>
        <end position="279"/>
    </location>
</feature>
<dbReference type="PANTHER" id="PTHR12558:SF13">
    <property type="entry name" value="CELL DIVISION CYCLE PROTEIN 27 HOMOLOG"/>
    <property type="match status" value="1"/>
</dbReference>
<keyword evidence="4" id="KW-1185">Reference proteome</keyword>
<dbReference type="PANTHER" id="PTHR12558">
    <property type="entry name" value="CELL DIVISION CYCLE 16,23,27"/>
    <property type="match status" value="1"/>
</dbReference>
<evidence type="ECO:0000313" key="3">
    <source>
        <dbReference type="EMBL" id="MBB5224765.1"/>
    </source>
</evidence>
<dbReference type="InterPro" id="IPR019734">
    <property type="entry name" value="TPR_rpt"/>
</dbReference>
<comment type="caution">
    <text evidence="3">The sequence shown here is derived from an EMBL/GenBank/DDBJ whole genome shotgun (WGS) entry which is preliminary data.</text>
</comment>
<feature type="compositionally biased region" description="Basic and acidic residues" evidence="2">
    <location>
        <begin position="813"/>
        <end position="828"/>
    </location>
</feature>
<keyword evidence="1" id="KW-0802">TPR repeat</keyword>
<feature type="compositionally biased region" description="Acidic residues" evidence="2">
    <location>
        <begin position="746"/>
        <end position="758"/>
    </location>
</feature>
<evidence type="ECO:0000256" key="1">
    <source>
        <dbReference type="PROSITE-ProRule" id="PRU00339"/>
    </source>
</evidence>
<dbReference type="Gene3D" id="1.25.40.10">
    <property type="entry name" value="Tetratricopeptide repeat domain"/>
    <property type="match status" value="3"/>
</dbReference>
<evidence type="ECO:0000313" key="4">
    <source>
        <dbReference type="Proteomes" id="UP000518887"/>
    </source>
</evidence>
<dbReference type="SUPFAM" id="SSF48452">
    <property type="entry name" value="TPR-like"/>
    <property type="match status" value="2"/>
</dbReference>
<feature type="repeat" description="TPR" evidence="1">
    <location>
        <begin position="280"/>
        <end position="313"/>
    </location>
</feature>
<feature type="repeat" description="TPR" evidence="1">
    <location>
        <begin position="144"/>
        <end position="177"/>
    </location>
</feature>
<feature type="region of interest" description="Disordered" evidence="2">
    <location>
        <begin position="692"/>
        <end position="781"/>
    </location>
</feature>
<gene>
    <name evidence="3" type="ORF">HNP76_000105</name>
</gene>
<dbReference type="PROSITE" id="PS50005">
    <property type="entry name" value="TPR"/>
    <property type="match status" value="6"/>
</dbReference>
<name>A0A7W8LKX8_9SPIR</name>
<feature type="repeat" description="TPR" evidence="1">
    <location>
        <begin position="38"/>
        <end position="71"/>
    </location>
</feature>
<dbReference type="Pfam" id="PF13424">
    <property type="entry name" value="TPR_12"/>
    <property type="match status" value="1"/>
</dbReference>
<dbReference type="SMART" id="SM00028">
    <property type="entry name" value="TPR"/>
    <property type="match status" value="12"/>
</dbReference>
<feature type="repeat" description="TPR" evidence="1">
    <location>
        <begin position="110"/>
        <end position="143"/>
    </location>
</feature>
<dbReference type="Pfam" id="PF13181">
    <property type="entry name" value="TPR_8"/>
    <property type="match status" value="1"/>
</dbReference>
<dbReference type="Pfam" id="PF00515">
    <property type="entry name" value="TPR_1"/>
    <property type="match status" value="1"/>
</dbReference>
<protein>
    <submittedName>
        <fullName evidence="3">Tetratricopeptide (TPR) repeat protein</fullName>
    </submittedName>
</protein>
<feature type="region of interest" description="Disordered" evidence="2">
    <location>
        <begin position="796"/>
        <end position="828"/>
    </location>
</feature>
<feature type="repeat" description="TPR" evidence="1">
    <location>
        <begin position="416"/>
        <end position="449"/>
    </location>
</feature>
<dbReference type="AlphaFoldDB" id="A0A7W8LKX8"/>
<reference evidence="3 4" key="1">
    <citation type="submission" date="2020-08" db="EMBL/GenBank/DDBJ databases">
        <title>Genomic Encyclopedia of Type Strains, Phase IV (KMG-IV): sequencing the most valuable type-strain genomes for metagenomic binning, comparative biology and taxonomic classification.</title>
        <authorList>
            <person name="Goeker M."/>
        </authorList>
    </citation>
    <scope>NUCLEOTIDE SEQUENCE [LARGE SCALE GENOMIC DNA]</scope>
    <source>
        <strain evidence="3 4">DSM 103462</strain>
    </source>
</reference>
<dbReference type="Pfam" id="PF14559">
    <property type="entry name" value="TPR_19"/>
    <property type="match status" value="1"/>
</dbReference>
<feature type="compositionally biased region" description="Acidic residues" evidence="2">
    <location>
        <begin position="768"/>
        <end position="781"/>
    </location>
</feature>
<proteinExistence type="predicted"/>
<dbReference type="RefSeq" id="WP_184656383.1">
    <property type="nucleotide sequence ID" value="NZ_JACHFQ010000001.1"/>
</dbReference>
<sequence length="972" mass="108435">MSDSNTMLERAKSALLAHDYNLAAKIYKNLILEEPENIDYKMQLGNLYVKAGKDDQALTLFKQVEKADDENLDVLVAISGVYRRQKRYEESVAFLEQALVICESNPKSRAKISYNLGFTYRQMGNYEEAIKCFEEVVDENPSDVLANNHLGAIYALQGNHGKAIEAYNRGLKYDPNHPILQFNIAKSYAEIGETAKAQSCFEGALRAKPGWTEAIEAYADLLLGENKVAEADTVVSQALELYPDDVKMHTAKGNVYNRQSIFDHAETEFKKALDVDENYKNALTGLATSLEKQEKYDEAVETISKAEKLNPTDVRIMKQAAHIHLSADKLESAYERIVKLQKLIKNDVQIVNLLGQYYICKDDPKKAEECFANIKKLNPDYNEVYRDWAERFIQKGDDKKAEPYLHAAIQKNPVDSTAMVHLGKLYERQNQLGKALQFYKKASSADEFNSLSRLSSERILGSDEKMANLDSEGFFSKAIDYDSIFSGGKFESPVEGAPVSDALEADKEELNSVVPEDLISDAGEISLAENDAQFGDDILEIPEEVEKPIDSDEEFNFDQFGMEKLADKNSDSEDVGSVATLIESNENAFESADSSDFDELIDDGAPIDEEDAVEPAFEPLPDGTEYIEDSNPDYAAASSYAPNQGAASNSPSEDDYSSSVEVETPSAQKREISEESLDQLEAQIKRASELAEKANYAAESAWEAATQAADAAQAAEEAKKYPSDPLDAEEPAATADPLVGLSIEERLEEEMSEDESLADSDLLAADELLNEDDIPDVESEDDILDDIPDYLQEDEQEKLAESEETEENGSISGEEKPEDKMEEIASEKQVPKVDDLTLRRAIDMLPSIIAAIEDRSVIYRFRAFLSMFKTLREMLEYLPTEQRHEFMTSRNRLLLDYVISKLSGKPGLFATTKALLRSGLIHENPENKASEKEGIELVKEVLGNLRELSMSLEDETLREVLNAEADTLEKAI</sequence>
<dbReference type="EMBL" id="JACHFQ010000001">
    <property type="protein sequence ID" value="MBB5224765.1"/>
    <property type="molecule type" value="Genomic_DNA"/>
</dbReference>
<dbReference type="Pfam" id="PF13432">
    <property type="entry name" value="TPR_16"/>
    <property type="match status" value="2"/>
</dbReference>
<feature type="compositionally biased region" description="Low complexity" evidence="2">
    <location>
        <begin position="694"/>
        <end position="715"/>
    </location>
</feature>
<dbReference type="PROSITE" id="PS50293">
    <property type="entry name" value="TPR_REGION"/>
    <property type="match status" value="1"/>
</dbReference>
<accession>A0A7W8LKX8</accession>
<organism evidence="3 4">
    <name type="scientific">Treponema ruminis</name>
    <dbReference type="NCBI Taxonomy" id="744515"/>
    <lineage>
        <taxon>Bacteria</taxon>
        <taxon>Pseudomonadati</taxon>
        <taxon>Spirochaetota</taxon>
        <taxon>Spirochaetia</taxon>
        <taxon>Spirochaetales</taxon>
        <taxon>Treponemataceae</taxon>
        <taxon>Treponema</taxon>
    </lineage>
</organism>